<keyword evidence="1" id="KW-0472">Membrane</keyword>
<dbReference type="AlphaFoldDB" id="A0A9Q0F619"/>
<keyword evidence="1" id="KW-0812">Transmembrane</keyword>
<keyword evidence="1" id="KW-1133">Transmembrane helix</keyword>
<dbReference type="Gene3D" id="1.25.40.20">
    <property type="entry name" value="Ankyrin repeat-containing domain"/>
    <property type="match status" value="2"/>
</dbReference>
<feature type="transmembrane region" description="Helical" evidence="1">
    <location>
        <begin position="706"/>
        <end position="728"/>
    </location>
</feature>
<evidence type="ECO:0000256" key="1">
    <source>
        <dbReference type="SAM" id="Phobius"/>
    </source>
</evidence>
<feature type="domain" description="PGG" evidence="2">
    <location>
        <begin position="660"/>
        <end position="772"/>
    </location>
</feature>
<dbReference type="InterPro" id="IPR036770">
    <property type="entry name" value="Ankyrin_rpt-contain_sf"/>
</dbReference>
<name>A0A9Q0F619_9ROSI</name>
<dbReference type="Proteomes" id="UP001141552">
    <property type="component" value="Unassembled WGS sequence"/>
</dbReference>
<evidence type="ECO:0000313" key="3">
    <source>
        <dbReference type="EMBL" id="KAJ4824512.1"/>
    </source>
</evidence>
<dbReference type="GO" id="GO:0016020">
    <property type="term" value="C:membrane"/>
    <property type="evidence" value="ECO:0007669"/>
    <property type="project" value="TreeGrafter"/>
</dbReference>
<feature type="transmembrane region" description="Helical" evidence="1">
    <location>
        <begin position="666"/>
        <end position="685"/>
    </location>
</feature>
<organism evidence="3 4">
    <name type="scientific">Turnera subulata</name>
    <dbReference type="NCBI Taxonomy" id="218843"/>
    <lineage>
        <taxon>Eukaryota</taxon>
        <taxon>Viridiplantae</taxon>
        <taxon>Streptophyta</taxon>
        <taxon>Embryophyta</taxon>
        <taxon>Tracheophyta</taxon>
        <taxon>Spermatophyta</taxon>
        <taxon>Magnoliopsida</taxon>
        <taxon>eudicotyledons</taxon>
        <taxon>Gunneridae</taxon>
        <taxon>Pentapetalae</taxon>
        <taxon>rosids</taxon>
        <taxon>fabids</taxon>
        <taxon>Malpighiales</taxon>
        <taxon>Passifloraceae</taxon>
        <taxon>Turnera</taxon>
    </lineage>
</organism>
<comment type="caution">
    <text evidence="3">The sequence shown here is derived from an EMBL/GenBank/DDBJ whole genome shotgun (WGS) entry which is preliminary data.</text>
</comment>
<reference evidence="3" key="2">
    <citation type="journal article" date="2023" name="Plants (Basel)">
        <title>Annotation of the Turnera subulata (Passifloraceae) Draft Genome Reveals the S-Locus Evolved after the Divergence of Turneroideae from Passifloroideae in a Stepwise Manner.</title>
        <authorList>
            <person name="Henning P.M."/>
            <person name="Roalson E.H."/>
            <person name="Mir W."/>
            <person name="McCubbin A.G."/>
            <person name="Shore J.S."/>
        </authorList>
    </citation>
    <scope>NUCLEOTIDE SEQUENCE</scope>
    <source>
        <strain evidence="3">F60SS</strain>
    </source>
</reference>
<dbReference type="Pfam" id="PF13962">
    <property type="entry name" value="PGG"/>
    <property type="match status" value="1"/>
</dbReference>
<dbReference type="EMBL" id="JAKUCV010007169">
    <property type="protein sequence ID" value="KAJ4824512.1"/>
    <property type="molecule type" value="Genomic_DNA"/>
</dbReference>
<dbReference type="PANTHER" id="PTHR24177:SF329">
    <property type="entry name" value="ANKYRIN REPEAT PROTEIN"/>
    <property type="match status" value="1"/>
</dbReference>
<gene>
    <name evidence="3" type="ORF">Tsubulata_039579</name>
</gene>
<accession>A0A9Q0F619</accession>
<evidence type="ECO:0000313" key="4">
    <source>
        <dbReference type="Proteomes" id="UP001141552"/>
    </source>
</evidence>
<dbReference type="InterPro" id="IPR026961">
    <property type="entry name" value="PGG_dom"/>
</dbReference>
<proteinExistence type="predicted"/>
<feature type="transmembrane region" description="Helical" evidence="1">
    <location>
        <begin position="748"/>
        <end position="771"/>
    </location>
</feature>
<keyword evidence="4" id="KW-1185">Reference proteome</keyword>
<reference evidence="3" key="1">
    <citation type="submission" date="2022-02" db="EMBL/GenBank/DDBJ databases">
        <authorList>
            <person name="Henning P.M."/>
            <person name="McCubbin A.G."/>
            <person name="Shore J.S."/>
        </authorList>
    </citation>
    <scope>NUCLEOTIDE SEQUENCE</scope>
    <source>
        <strain evidence="3">F60SS</strain>
        <tissue evidence="3">Leaves</tissue>
    </source>
</reference>
<dbReference type="PANTHER" id="PTHR24177">
    <property type="entry name" value="CASKIN"/>
    <property type="match status" value="1"/>
</dbReference>
<feature type="transmembrane region" description="Helical" evidence="1">
    <location>
        <begin position="778"/>
        <end position="794"/>
    </location>
</feature>
<evidence type="ECO:0000259" key="2">
    <source>
        <dbReference type="Pfam" id="PF13962"/>
    </source>
</evidence>
<dbReference type="SUPFAM" id="SSF48403">
    <property type="entry name" value="Ankyrin repeat"/>
    <property type="match status" value="1"/>
</dbReference>
<sequence>MATTPMHIVPNPIKPLTDLKGDTYKNWRACMITYFMAQDLLDVIYGDPNNSDSEEEADGDNDWRKKNAAALLAIQTSCAPEIFTKFRSIGSAKLAWNTLADMKEQEQESAQKEQYDVYYGDIIPEGLQFSVEDVPGLPKDWTVQDYQHWSTQMRTYFSSKGLWDGIIEFTGQSNGATSVVYDTWRKQNFTALRSIQASFFLSKEDFNIQDPFGAPHHIPKQIRGVGCAKIAWDILASLNQPESPPDTPPPELSPRTKMRQVQKYWRLLAAMNKGDWDTVKKEFVDRDDGTTLTTAINEEGETLIEAAIKAGQQKITRNLIDKMSAKELELPTSEGGTALMPAVLHQNLGIIECLIRKNEKLVQLPEEPYTEEPTEPTYPVTWASIAANKEITRYIYNRTPIQLLYPECGNAGSDLLQISIYKGLFDIALDLLQKCPRMCFGLSSDDQSPLTNLAEKPSAFYGLISKWHDLVSDVLYFLGITEMQEMKLNHAYAMDIVAILCKEISTGDYFYERVEEVEKLLFSAVENGTKEIVVAILDVCPSLINARDSQDRSLIMTATASRQEKIFRFLVRREHAKIEISVDSDNDGNTMLHLAGLLPPAAQLAKISGAALQMQRELQWFKEVERVTPIKYVGYPNSNGDTARQLFTKSHKQLKDEGEQWMKQTASSSTVVGALIITIMFTAAFTVPGGNVQETGLPIFRRSKTFLIFIISDAISLFSSSTSVLMFLGILTSRYAEDDFLQSLPEKLILGLSSLFLSIVAMMIAFSATLIIMLHGRLSVIIPVVLLAGVPIYLFARLQFPLLVEIFMSTYFGFFRRKKIQEAFVSR</sequence>
<protein>
    <recommendedName>
        <fullName evidence="2">PGG domain-containing protein</fullName>
    </recommendedName>
</protein>
<dbReference type="OrthoDB" id="1626798at2759"/>
<feature type="non-terminal residue" evidence="3">
    <location>
        <position position="1"/>
    </location>
</feature>